<reference evidence="6" key="2">
    <citation type="submission" date="2025-08" db="UniProtKB">
        <authorList>
            <consortium name="RefSeq"/>
        </authorList>
    </citation>
    <scope>IDENTIFICATION</scope>
</reference>
<dbReference type="RefSeq" id="XP_065646893.1">
    <property type="nucleotide sequence ID" value="XM_065790821.1"/>
</dbReference>
<dbReference type="Pfam" id="PF01607">
    <property type="entry name" value="CBM_14"/>
    <property type="match status" value="1"/>
</dbReference>
<organism evidence="5 6">
    <name type="scientific">Hydra vulgaris</name>
    <name type="common">Hydra</name>
    <name type="synonym">Hydra attenuata</name>
    <dbReference type="NCBI Taxonomy" id="6087"/>
    <lineage>
        <taxon>Eukaryota</taxon>
        <taxon>Metazoa</taxon>
        <taxon>Cnidaria</taxon>
        <taxon>Hydrozoa</taxon>
        <taxon>Hydroidolina</taxon>
        <taxon>Anthoathecata</taxon>
        <taxon>Aplanulata</taxon>
        <taxon>Hydridae</taxon>
        <taxon>Hydra</taxon>
    </lineage>
</organism>
<feature type="coiled-coil region" evidence="1">
    <location>
        <begin position="251"/>
        <end position="334"/>
    </location>
</feature>
<name>A0ABM4BD68_HYDVU</name>
<feature type="domain" description="Chitin-binding type-2" evidence="4">
    <location>
        <begin position="1059"/>
        <end position="1123"/>
    </location>
</feature>
<evidence type="ECO:0000256" key="3">
    <source>
        <dbReference type="SAM" id="SignalP"/>
    </source>
</evidence>
<feature type="region of interest" description="Disordered" evidence="2">
    <location>
        <begin position="748"/>
        <end position="821"/>
    </location>
</feature>
<dbReference type="PROSITE" id="PS50940">
    <property type="entry name" value="CHIT_BIND_II"/>
    <property type="match status" value="1"/>
</dbReference>
<dbReference type="InterPro" id="IPR002557">
    <property type="entry name" value="Chitin-bd_dom"/>
</dbReference>
<dbReference type="SMART" id="SM00494">
    <property type="entry name" value="ChtBD2"/>
    <property type="match status" value="1"/>
</dbReference>
<feature type="region of interest" description="Disordered" evidence="2">
    <location>
        <begin position="557"/>
        <end position="585"/>
    </location>
</feature>
<dbReference type="GeneID" id="105843875"/>
<dbReference type="Gene3D" id="2.170.140.10">
    <property type="entry name" value="Chitin binding domain"/>
    <property type="match status" value="1"/>
</dbReference>
<proteinExistence type="predicted"/>
<accession>A0ABM4BD68</accession>
<evidence type="ECO:0000313" key="6">
    <source>
        <dbReference type="RefSeq" id="XP_065646893.1"/>
    </source>
</evidence>
<feature type="compositionally biased region" description="Polar residues" evidence="2">
    <location>
        <begin position="572"/>
        <end position="585"/>
    </location>
</feature>
<evidence type="ECO:0000313" key="5">
    <source>
        <dbReference type="Proteomes" id="UP001652625"/>
    </source>
</evidence>
<sequence>MLLLIILTSFAFFTSCTNVKRTAEPFDKGRNESEKVYQRKRKFEGLQNFIPATKQRHKTIEYPAYILIASKYFESLLNKNSINNERSVILNKTSADKISSNKKTYSESHYKLSRKNSEDTLQVHNIVDGLVPIKGTKSFNNLLLLNPESPSISNVIKIRDKSIPKYFRLNRISNNSFINPNGIFKNSQILNNKVFLNANSKSSDLLFKPGLNGDTMVDQSDLHRQKENREEVASVRSLLENEKVLELKSKQEELEEQQLVEELQLREVRKKILEKKLQKLKLEQLEINNKLQAQKQELLLQRIKEKLTKKKKDMEELSEKEKMLSESLKKLKENKKKPLFAEENASILSSPNKSFTTNENGKNLLSAADTENTNLKGYNNEVKQISTELHSQYKIKEQNSCLDYNGSNEYCHFDNEEQEELPINPERSENRSLNYSLDATHNELNSQTERFNKSNGYPVVNMLENQNYPDLKPDESNPLDAFLENRNPIDDKSYNLNTPAENILHSSKSNNLNDFDATEMSIKKKNPNKIPNIGLKNITEANFTLKEAKPLETLDRNVTSKDELSDKKETTLETTNQPKETTNAHETNAEVTILNNENNFTKERKKLLEAGLDKGAEFTKDSSTQPKVNDKNDQFFLSEDKGSEKELNEKFGKYYGEYPNIVPKKQGAAKNADLHPIIYRDPIPGLNKGKNKATELSNEINTSKVLKLNETVKSNKTTLLDKVNPTNQSKTKAESVNFPKFVGKLKQTQSQVKLGDKNTEKAKTDESINLKDNKSKQESKQEINLKLNKDNGKIKQNVEKENSKLESKLPTKPKNESRILTKVNLDKLKDFSKLEKHGGDKSNKQGGDISKTNKPILEETKLKKLAITTKKPILNKTDNQINKLYNETFNNDKVNTSAEDKSDNIKFSAQVDRDSSNQNSKSKTNKITESIKNKLSNENILKNSKNITKMSSAKSTSNLNKVLTKNQTNPDKITIEVEQNAEGFAPHPIKIRPGSLYSYSSVTTTKLPKTSAEISSAAEKKPVTNPSPTNPPTKNPPTTTLKKTSSKPVCQSNECSSYNDFCKNRSTGTYPNEQDCTKYWICVNGVTYPAQCGNGQFYNVSVNQCTPFQTMDVTSIFWTTCDKKRNSVVVE</sequence>
<feature type="chain" id="PRO_5047396469" description="Chitin-binding type-2 domain-containing protein" evidence="3">
    <location>
        <begin position="17"/>
        <end position="1131"/>
    </location>
</feature>
<feature type="compositionally biased region" description="Basic and acidic residues" evidence="2">
    <location>
        <begin position="754"/>
        <end position="821"/>
    </location>
</feature>
<feature type="region of interest" description="Disordered" evidence="2">
    <location>
        <begin position="834"/>
        <end position="855"/>
    </location>
</feature>
<feature type="compositionally biased region" description="Low complexity" evidence="2">
    <location>
        <begin position="1036"/>
        <end position="1047"/>
    </location>
</feature>
<evidence type="ECO:0000256" key="2">
    <source>
        <dbReference type="SAM" id="MobiDB-lite"/>
    </source>
</evidence>
<keyword evidence="1" id="KW-0175">Coiled coil</keyword>
<dbReference type="InterPro" id="IPR036508">
    <property type="entry name" value="Chitin-bd_dom_sf"/>
</dbReference>
<gene>
    <name evidence="6" type="primary">LOC105843875</name>
</gene>
<feature type="region of interest" description="Disordered" evidence="2">
    <location>
        <begin position="893"/>
        <end position="929"/>
    </location>
</feature>
<protein>
    <recommendedName>
        <fullName evidence="4">Chitin-binding type-2 domain-containing protein</fullName>
    </recommendedName>
</protein>
<evidence type="ECO:0000256" key="1">
    <source>
        <dbReference type="SAM" id="Coils"/>
    </source>
</evidence>
<dbReference type="SUPFAM" id="SSF57625">
    <property type="entry name" value="Invertebrate chitin-binding proteins"/>
    <property type="match status" value="1"/>
</dbReference>
<evidence type="ECO:0000259" key="4">
    <source>
        <dbReference type="PROSITE" id="PS50940"/>
    </source>
</evidence>
<dbReference type="Proteomes" id="UP001652625">
    <property type="component" value="Chromosome 02"/>
</dbReference>
<feature type="signal peptide" evidence="3">
    <location>
        <begin position="1"/>
        <end position="16"/>
    </location>
</feature>
<reference evidence="5" key="1">
    <citation type="submission" date="2025-05" db="UniProtKB">
        <authorList>
            <consortium name="RefSeq"/>
        </authorList>
    </citation>
    <scope>NUCLEOTIDE SEQUENCE [LARGE SCALE GENOMIC DNA]</scope>
</reference>
<feature type="compositionally biased region" description="Basic and acidic residues" evidence="2">
    <location>
        <begin position="557"/>
        <end position="571"/>
    </location>
</feature>
<keyword evidence="5" id="KW-1185">Reference proteome</keyword>
<feature type="region of interest" description="Disordered" evidence="2">
    <location>
        <begin position="1010"/>
        <end position="1047"/>
    </location>
</feature>
<keyword evidence="3" id="KW-0732">Signal</keyword>
<feature type="compositionally biased region" description="Basic and acidic residues" evidence="2">
    <location>
        <begin position="834"/>
        <end position="843"/>
    </location>
</feature>